<dbReference type="EMBL" id="AHAT01025005">
    <property type="status" value="NOT_ANNOTATED_CDS"/>
    <property type="molecule type" value="Genomic_DNA"/>
</dbReference>
<dbReference type="GO" id="GO:0009968">
    <property type="term" value="P:negative regulation of signal transduction"/>
    <property type="evidence" value="ECO:0007669"/>
    <property type="project" value="UniProtKB-KW"/>
</dbReference>
<dbReference type="HOGENOM" id="CLU_005574_0_0_1"/>
<dbReference type="CDD" id="cd08713">
    <property type="entry name" value="RGS_RGS3"/>
    <property type="match status" value="1"/>
</dbReference>
<dbReference type="Gene3D" id="1.10.196.10">
    <property type="match status" value="1"/>
</dbReference>
<feature type="region of interest" description="Disordered" evidence="2">
    <location>
        <begin position="938"/>
        <end position="959"/>
    </location>
</feature>
<feature type="domain" description="RGS" evidence="5">
    <location>
        <begin position="1006"/>
        <end position="1122"/>
    </location>
</feature>
<dbReference type="Proteomes" id="UP000018468">
    <property type="component" value="Linkage group LG21"/>
</dbReference>
<dbReference type="SUPFAM" id="SSF49562">
    <property type="entry name" value="C2 domain (Calcium/lipid-binding domain, CaLB)"/>
    <property type="match status" value="1"/>
</dbReference>
<dbReference type="PANTHER" id="PTHR46848:SF1">
    <property type="entry name" value="REGULATOR OF G-PROTEIN SIGNALING 3"/>
    <property type="match status" value="1"/>
</dbReference>
<dbReference type="SMART" id="SM00228">
    <property type="entry name" value="PDZ"/>
    <property type="match status" value="1"/>
</dbReference>
<dbReference type="Pfam" id="PF00595">
    <property type="entry name" value="PDZ"/>
    <property type="match status" value="1"/>
</dbReference>
<dbReference type="InterPro" id="IPR044926">
    <property type="entry name" value="RGS_subdomain_2"/>
</dbReference>
<evidence type="ECO:0000259" key="4">
    <source>
        <dbReference type="PROSITE" id="PS50106"/>
    </source>
</evidence>
<feature type="compositionally biased region" description="Basic and acidic residues" evidence="2">
    <location>
        <begin position="429"/>
        <end position="440"/>
    </location>
</feature>
<dbReference type="PRINTS" id="PR01301">
    <property type="entry name" value="RGSPROTEIN"/>
</dbReference>
<dbReference type="EMBL" id="AHAT01025004">
    <property type="status" value="NOT_ANNOTATED_CDS"/>
    <property type="molecule type" value="Genomic_DNA"/>
</dbReference>
<protein>
    <submittedName>
        <fullName evidence="6">Regulator of G protein signaling 3</fullName>
    </submittedName>
</protein>
<dbReference type="FunFam" id="1.10.167.10:FF:000001">
    <property type="entry name" value="Putative regulator of g-protein signaling 12"/>
    <property type="match status" value="1"/>
</dbReference>
<accession>W5MBF9</accession>
<dbReference type="eggNOG" id="KOG3589">
    <property type="taxonomic scope" value="Eukaryota"/>
</dbReference>
<dbReference type="SUPFAM" id="SSF50156">
    <property type="entry name" value="PDZ domain-like"/>
    <property type="match status" value="1"/>
</dbReference>
<evidence type="ECO:0000313" key="7">
    <source>
        <dbReference type="Proteomes" id="UP000018468"/>
    </source>
</evidence>
<dbReference type="STRING" id="7918.ENSLOCP00000005718"/>
<name>W5MBF9_LEPOC</name>
<evidence type="ECO:0000259" key="3">
    <source>
        <dbReference type="PROSITE" id="PS50004"/>
    </source>
</evidence>
<dbReference type="PROSITE" id="PS50106">
    <property type="entry name" value="PDZ"/>
    <property type="match status" value="1"/>
</dbReference>
<dbReference type="GO" id="GO:0005634">
    <property type="term" value="C:nucleus"/>
    <property type="evidence" value="ECO:0000318"/>
    <property type="project" value="GO_Central"/>
</dbReference>
<evidence type="ECO:0000313" key="6">
    <source>
        <dbReference type="Ensembl" id="ENSLOCP00000005718.1"/>
    </source>
</evidence>
<dbReference type="PANTHER" id="PTHR46848">
    <property type="entry name" value="REGULATOR OF G-PROTEIN SIGNALING 3"/>
    <property type="match status" value="1"/>
</dbReference>
<dbReference type="Gene3D" id="2.60.40.150">
    <property type="entry name" value="C2 domain"/>
    <property type="match status" value="1"/>
</dbReference>
<reference evidence="6" key="3">
    <citation type="submission" date="2025-09" db="UniProtKB">
        <authorList>
            <consortium name="Ensembl"/>
        </authorList>
    </citation>
    <scope>IDENTIFICATION</scope>
</reference>
<feature type="compositionally biased region" description="Basic residues" evidence="2">
    <location>
        <begin position="28"/>
        <end position="38"/>
    </location>
</feature>
<feature type="region of interest" description="Disordered" evidence="2">
    <location>
        <begin position="28"/>
        <end position="92"/>
    </location>
</feature>
<dbReference type="InterPro" id="IPR011993">
    <property type="entry name" value="PH-like_dom_sf"/>
</dbReference>
<dbReference type="PROSITE" id="PS50004">
    <property type="entry name" value="C2"/>
    <property type="match status" value="1"/>
</dbReference>
<dbReference type="EMBL" id="AHAT01025006">
    <property type="status" value="NOT_ANNOTATED_CDS"/>
    <property type="molecule type" value="Genomic_DNA"/>
</dbReference>
<dbReference type="AlphaFoldDB" id="W5MBF9"/>
<dbReference type="InterPro" id="IPR001478">
    <property type="entry name" value="PDZ"/>
</dbReference>
<dbReference type="GeneTree" id="ENSGT00940000154416"/>
<dbReference type="Gene3D" id="1.10.167.10">
    <property type="entry name" value="Regulator of G-protein Signalling 4, domain 2"/>
    <property type="match status" value="1"/>
</dbReference>
<feature type="domain" description="PDZ" evidence="4">
    <location>
        <begin position="292"/>
        <end position="369"/>
    </location>
</feature>
<feature type="region of interest" description="Disordered" evidence="2">
    <location>
        <begin position="971"/>
        <end position="991"/>
    </location>
</feature>
<feature type="region of interest" description="Disordered" evidence="2">
    <location>
        <begin position="382"/>
        <end position="449"/>
    </location>
</feature>
<dbReference type="Gene3D" id="2.30.42.10">
    <property type="match status" value="1"/>
</dbReference>
<reference evidence="6" key="2">
    <citation type="submission" date="2025-08" db="UniProtKB">
        <authorList>
            <consortium name="Ensembl"/>
        </authorList>
    </citation>
    <scope>IDENTIFICATION</scope>
</reference>
<feature type="region of interest" description="Disordered" evidence="2">
    <location>
        <begin position="821"/>
        <end position="855"/>
    </location>
</feature>
<feature type="compositionally biased region" description="Basic and acidic residues" evidence="2">
    <location>
        <begin position="840"/>
        <end position="855"/>
    </location>
</feature>
<dbReference type="InterPro" id="IPR035892">
    <property type="entry name" value="C2_domain_sf"/>
</dbReference>
<keyword evidence="1" id="KW-0734">Signal transduction inhibitor</keyword>
<dbReference type="InterPro" id="IPR036305">
    <property type="entry name" value="RGS_sf"/>
</dbReference>
<dbReference type="InParanoid" id="W5MBF9"/>
<dbReference type="Pfam" id="PF00168">
    <property type="entry name" value="C2"/>
    <property type="match status" value="1"/>
</dbReference>
<dbReference type="InterPro" id="IPR034951">
    <property type="entry name" value="RGS_RGS3"/>
</dbReference>
<dbReference type="Bgee" id="ENSLOCG00000004760">
    <property type="expression patterns" value="Expressed in heart and 13 other cell types or tissues"/>
</dbReference>
<evidence type="ECO:0000256" key="1">
    <source>
        <dbReference type="ARBA" id="ARBA00022700"/>
    </source>
</evidence>
<dbReference type="FunFam" id="1.10.196.10:FF:000001">
    <property type="entry name" value="Regulator of G-protein signaling 8"/>
    <property type="match status" value="1"/>
</dbReference>
<proteinExistence type="predicted"/>
<keyword evidence="7" id="KW-1185">Reference proteome</keyword>
<organism evidence="6 7">
    <name type="scientific">Lepisosteus oculatus</name>
    <name type="common">Spotted gar</name>
    <dbReference type="NCBI Taxonomy" id="7918"/>
    <lineage>
        <taxon>Eukaryota</taxon>
        <taxon>Metazoa</taxon>
        <taxon>Chordata</taxon>
        <taxon>Craniata</taxon>
        <taxon>Vertebrata</taxon>
        <taxon>Euteleostomi</taxon>
        <taxon>Actinopterygii</taxon>
        <taxon>Neopterygii</taxon>
        <taxon>Holostei</taxon>
        <taxon>Semionotiformes</taxon>
        <taxon>Lepisosteidae</taxon>
        <taxon>Lepisosteus</taxon>
    </lineage>
</organism>
<dbReference type="Ensembl" id="ENSLOCT00000005726.1">
    <property type="protein sequence ID" value="ENSLOCP00000005718.1"/>
    <property type="gene ID" value="ENSLOCG00000004760.1"/>
</dbReference>
<evidence type="ECO:0000256" key="2">
    <source>
        <dbReference type="SAM" id="MobiDB-lite"/>
    </source>
</evidence>
<dbReference type="InterPro" id="IPR000008">
    <property type="entry name" value="C2_dom"/>
</dbReference>
<dbReference type="CDD" id="cd06711">
    <property type="entry name" value="PDZ_RGS3-like"/>
    <property type="match status" value="1"/>
</dbReference>
<dbReference type="Pfam" id="PF00615">
    <property type="entry name" value="RGS"/>
    <property type="match status" value="1"/>
</dbReference>
<dbReference type="PROSITE" id="PS50132">
    <property type="entry name" value="RGS"/>
    <property type="match status" value="1"/>
</dbReference>
<dbReference type="SMART" id="SM00239">
    <property type="entry name" value="C2"/>
    <property type="match status" value="1"/>
</dbReference>
<dbReference type="InterPro" id="IPR036034">
    <property type="entry name" value="PDZ_sf"/>
</dbReference>
<reference evidence="7" key="1">
    <citation type="submission" date="2011-12" db="EMBL/GenBank/DDBJ databases">
        <title>The Draft Genome of Lepisosteus oculatus.</title>
        <authorList>
            <consortium name="The Broad Institute Genome Assembly &amp; Analysis Group"/>
            <consortium name="Computational R&amp;D Group"/>
            <consortium name="and Sequencing Platform"/>
            <person name="Di Palma F."/>
            <person name="Alfoldi J."/>
            <person name="Johnson J."/>
            <person name="Berlin A."/>
            <person name="Gnerre S."/>
            <person name="Jaffe D."/>
            <person name="MacCallum I."/>
            <person name="Young S."/>
            <person name="Walker B.J."/>
            <person name="Lander E.S."/>
            <person name="Lindblad-Toh K."/>
        </authorList>
    </citation>
    <scope>NUCLEOTIDE SEQUENCE [LARGE SCALE GENOMIC DNA]</scope>
</reference>
<dbReference type="SUPFAM" id="SSF48097">
    <property type="entry name" value="Regulator of G-protein signaling, RGS"/>
    <property type="match status" value="1"/>
</dbReference>
<feature type="domain" description="C2" evidence="3">
    <location>
        <begin position="125"/>
        <end position="245"/>
    </location>
</feature>
<dbReference type="EMBL" id="AHAT01025003">
    <property type="status" value="NOT_ANNOTATED_CDS"/>
    <property type="molecule type" value="Genomic_DNA"/>
</dbReference>
<evidence type="ECO:0000259" key="5">
    <source>
        <dbReference type="PROSITE" id="PS50132"/>
    </source>
</evidence>
<dbReference type="SMART" id="SM00315">
    <property type="entry name" value="RGS"/>
    <property type="match status" value="1"/>
</dbReference>
<dbReference type="EMBL" id="AHAT01025002">
    <property type="status" value="NOT_ANNOTATED_CDS"/>
    <property type="molecule type" value="Genomic_DNA"/>
</dbReference>
<dbReference type="GO" id="GO:0005886">
    <property type="term" value="C:plasma membrane"/>
    <property type="evidence" value="ECO:0000318"/>
    <property type="project" value="GO_Central"/>
</dbReference>
<dbReference type="SUPFAM" id="SSF50729">
    <property type="entry name" value="PH domain-like"/>
    <property type="match status" value="1"/>
</dbReference>
<sequence length="1133" mass="127716">MKIPPLLPVLDWSCSLTVLRSRREVQKEKHHCSVRHRSFVTGGRDSGRAQSRHQRAVEQRAKERRSRPALHCSGSRNAPRPGAHRRAQSIPAARVQLAVVRSALRKRNEVPPKQKRKIHRSGFKGKGQLKLSITVEDGLIVIHIMEAKGLMGKEYRTCNSYVKMAIVPNTDRATRQKTKTVPDCKNPVFHETFVFAVKNGDSQKRLLVTVWSHGQDPRRQSELLGCMSFGVRSLMTPVKEIGGWYYLLGEDLGRTKHLKVATRRLRQIPEAPLPNHVAAPETNSPENMQCLTVTILRGKDGFGFTICSDSPVRVQAVDPGGPADQAGLQQLDTVLQLNGQPVEQWKCVDLAHAIRNCHSEITVVVWRTVPVIKPGFEGLIHRPSYKPSYNPPSPPSKKEKSAPGPPLSTEQRSGHHVLVNGSESGVTSHWERWDEGEKKSKNQTLKGTRVASSGDKNYIILAPINPGSQILRPVYQDNRGTLVQKKRCIQTGRVYRSRPPSILQRRSTFLGSNTSAPKVPPHASYQQDCNYANYQNCTIVRSHLPHGNYGTYVKLAPKILIFPIFVQPLDLCSPARSLMMSEEMILHESKHLSIKVTVFIYTDLMLLTREDEPGRCNVLQNPLFLHHLRLQEDSSEDLKFYVIHITEKKSECLLSLEAYSGEQKRRVCQCLKENIAKQLQHRETPAAGEKQLNENLGLYNNSPDSDSERCFNGCPAAELPLKTRFKTCYAPAVHLHYYKIQFALQNKPQKHHMCKESQSSTQYTWQLRMAQSSASDLEKMPEGNGSYTHKTMNINFPPSKNVSNSTPSLQIPELRLDRSFSQSAEALSSPADGASGDDGYLERSDSKRRSMIEPSSCEKHCTLSVQNSLRRRTHSEGSLLQEPKAQCFTSDNAINCLESDSAKGGWLLPSPKTLKKELTKNGGSMHQLCLLFSGRKLSGGSECSCEVSPDDSKKKKSKNLAKDMKNRLAFLRRRNESPGSNPASKLDKAMKSVKPTPEEALKWGESLDKLLVHKYGLAAFRAFLRTEFSEENLEFWLACEDYKKIKSQSKMASKAKKIFAEYIAIQSCKEVNLDSYTREHTKENLQNINRSCFDLAQKRIYGLMEKDSYPRFLRSELYLDLVNQKKPNSTSPS</sequence>
<dbReference type="InterPro" id="IPR024066">
    <property type="entry name" value="RGS_subdom1/3"/>
</dbReference>
<dbReference type="OMA" id="CVDLAHE"/>
<dbReference type="InterPro" id="IPR016137">
    <property type="entry name" value="RGS"/>
</dbReference>
<dbReference type="Gene3D" id="2.30.29.30">
    <property type="entry name" value="Pleckstrin-homology domain (PH domain)/Phosphotyrosine-binding domain (PTB)"/>
    <property type="match status" value="1"/>
</dbReference>